<gene>
    <name evidence="2" type="ORF">COV34_03540</name>
</gene>
<dbReference type="SUPFAM" id="SSF69304">
    <property type="entry name" value="Tricorn protease N-terminal domain"/>
    <property type="match status" value="1"/>
</dbReference>
<keyword evidence="1" id="KW-0472">Membrane</keyword>
<keyword evidence="1" id="KW-1133">Transmembrane helix</keyword>
<proteinExistence type="predicted"/>
<sequence>MKKTLKFILILALIGGFALFIFWLINPGRTPIQNGFISKVRDFNPFGGDSTDSFEDTNTEGSFFEGGNEVTEDSDRVLPAIEMIYSSPVGGYTLLGDGSSTTVRVVDRATGHIIDINTITKEQKRISNTTLPGIIEATWFNEGKGVVMRYLKESSDVIETLIISNLSTTGEDTAGTYLEENIASIKPISNTEIAYIIPSDSGSGIKIYNTSANTTETLLTSTIREWKILGGNKNGIYVQTKASYSAPGYVYRLTRPRGELLNVLQGRSGLNAILSNDQSTLFATTAGNDPINYIFDQNFDESSIVDMQTIADKCVFTSNEELYCGVPIRFPTHMPDVWYMGTATLADQIWKTDTDGTTTFITGLQNIDIIKPQLSENEEQFFFTNKSNGSVWIVRLNLL</sequence>
<feature type="transmembrane region" description="Helical" evidence="1">
    <location>
        <begin position="7"/>
        <end position="25"/>
    </location>
</feature>
<name>A0A2H0QSH6_9BACT</name>
<evidence type="ECO:0000313" key="2">
    <source>
        <dbReference type="EMBL" id="PIR37268.1"/>
    </source>
</evidence>
<dbReference type="AlphaFoldDB" id="A0A2H0QSH6"/>
<organism evidence="2 3">
    <name type="scientific">Candidatus Zambryskibacteria bacterium CG10_big_fil_rev_8_21_14_0_10_42_12</name>
    <dbReference type="NCBI Taxonomy" id="1975115"/>
    <lineage>
        <taxon>Bacteria</taxon>
        <taxon>Candidatus Zambryskiibacteriota</taxon>
    </lineage>
</organism>
<evidence type="ECO:0000256" key="1">
    <source>
        <dbReference type="SAM" id="Phobius"/>
    </source>
</evidence>
<dbReference type="EMBL" id="PCXL01000026">
    <property type="protein sequence ID" value="PIR37268.1"/>
    <property type="molecule type" value="Genomic_DNA"/>
</dbReference>
<accession>A0A2H0QSH6</accession>
<reference evidence="2 3" key="1">
    <citation type="submission" date="2017-09" db="EMBL/GenBank/DDBJ databases">
        <title>Depth-based differentiation of microbial function through sediment-hosted aquifers and enrichment of novel symbionts in the deep terrestrial subsurface.</title>
        <authorList>
            <person name="Probst A.J."/>
            <person name="Ladd B."/>
            <person name="Jarett J.K."/>
            <person name="Geller-Mcgrath D.E."/>
            <person name="Sieber C.M."/>
            <person name="Emerson J.B."/>
            <person name="Anantharaman K."/>
            <person name="Thomas B.C."/>
            <person name="Malmstrom R."/>
            <person name="Stieglmeier M."/>
            <person name="Klingl A."/>
            <person name="Woyke T."/>
            <person name="Ryan C.M."/>
            <person name="Banfield J.F."/>
        </authorList>
    </citation>
    <scope>NUCLEOTIDE SEQUENCE [LARGE SCALE GENOMIC DNA]</scope>
    <source>
        <strain evidence="2">CG10_big_fil_rev_8_21_14_0_10_42_12</strain>
    </source>
</reference>
<keyword evidence="1" id="KW-0812">Transmembrane</keyword>
<evidence type="ECO:0000313" key="3">
    <source>
        <dbReference type="Proteomes" id="UP000231333"/>
    </source>
</evidence>
<protein>
    <submittedName>
        <fullName evidence="2">Uncharacterized protein</fullName>
    </submittedName>
</protein>
<dbReference type="Proteomes" id="UP000231333">
    <property type="component" value="Unassembled WGS sequence"/>
</dbReference>
<comment type="caution">
    <text evidence="2">The sequence shown here is derived from an EMBL/GenBank/DDBJ whole genome shotgun (WGS) entry which is preliminary data.</text>
</comment>